<dbReference type="VEuPathDB" id="FungiDB:RhiirA1_471831"/>
<protein>
    <submittedName>
        <fullName evidence="1">Uncharacterized protein</fullName>
    </submittedName>
</protein>
<sequence>MNTRNEIAKVPRLNEKDAETLSKALYYSKKTYEEVLLAKESSVHMENVINEFIKAQSLCNESNENSNGESKGHTKKKQFWYSQTITNACSELCFLKKDPSDKTMCKFIYNNLKKAHPENVSKIDNNTADNPKANKKAVCFSCIRKHTLPIAISKPECFVSNKALLCRNHLKKCENFAHEYHESEREEILSRKVPEDEKKNKTQAIINESEMETDKSTTAAPSNSIIKQSTLSGYVSRPFSKKDIPHFENLVLLMMVSNGLSFTFLENKETQEVFRFIAPALKLPGRHATQVKQMSLSQNCLEFFWQIENYPGFLIQMLRNFSVNYH</sequence>
<dbReference type="VEuPathDB" id="FungiDB:RhiirA1_474969"/>
<dbReference type="Proteomes" id="UP000232722">
    <property type="component" value="Unassembled WGS sequence"/>
</dbReference>
<dbReference type="AlphaFoldDB" id="A0A2N0NUL6"/>
<gene>
    <name evidence="1" type="ORF">RhiirA5_465276</name>
</gene>
<name>A0A2N0NUL6_9GLOM</name>
<organism evidence="1 2">
    <name type="scientific">Rhizophagus irregularis</name>
    <dbReference type="NCBI Taxonomy" id="588596"/>
    <lineage>
        <taxon>Eukaryota</taxon>
        <taxon>Fungi</taxon>
        <taxon>Fungi incertae sedis</taxon>
        <taxon>Mucoromycota</taxon>
        <taxon>Glomeromycotina</taxon>
        <taxon>Glomeromycetes</taxon>
        <taxon>Glomerales</taxon>
        <taxon>Glomeraceae</taxon>
        <taxon>Rhizophagus</taxon>
    </lineage>
</organism>
<reference evidence="1 2" key="1">
    <citation type="submission" date="2016-04" db="EMBL/GenBank/DDBJ databases">
        <title>Genome analyses suggest a sexual origin of heterokaryosis in a supposedly ancient asexual fungus.</title>
        <authorList>
            <person name="Ropars J."/>
            <person name="Sedzielewska K."/>
            <person name="Noel J."/>
            <person name="Charron P."/>
            <person name="Farinelli L."/>
            <person name="Marton T."/>
            <person name="Kruger M."/>
            <person name="Pelin A."/>
            <person name="Brachmann A."/>
            <person name="Corradi N."/>
        </authorList>
    </citation>
    <scope>NUCLEOTIDE SEQUENCE [LARGE SCALE GENOMIC DNA]</scope>
    <source>
        <strain evidence="1 2">A5</strain>
    </source>
</reference>
<evidence type="ECO:0000313" key="1">
    <source>
        <dbReference type="EMBL" id="PKB98261.1"/>
    </source>
</evidence>
<accession>A0A2N0NUL6</accession>
<comment type="caution">
    <text evidence="1">The sequence shown here is derived from an EMBL/GenBank/DDBJ whole genome shotgun (WGS) entry which is preliminary data.</text>
</comment>
<reference evidence="1 2" key="2">
    <citation type="submission" date="2017-09" db="EMBL/GenBank/DDBJ databases">
        <title>Extensive intraspecific genome diversity in a model arbuscular mycorrhizal fungus.</title>
        <authorList>
            <person name="Chen E.C."/>
            <person name="Morin E."/>
            <person name="Beaudet D."/>
            <person name="Noel J."/>
            <person name="Ndikumana S."/>
            <person name="Charron P."/>
            <person name="St-Onge C."/>
            <person name="Giorgi J."/>
            <person name="Grigoriev I.V."/>
            <person name="Roux C."/>
            <person name="Martin F.M."/>
            <person name="Corradi N."/>
        </authorList>
    </citation>
    <scope>NUCLEOTIDE SEQUENCE [LARGE SCALE GENOMIC DNA]</scope>
    <source>
        <strain evidence="1 2">A5</strain>
    </source>
</reference>
<dbReference type="VEuPathDB" id="FungiDB:FUN_018636"/>
<dbReference type="VEuPathDB" id="FungiDB:FUN_008170"/>
<dbReference type="VEuPathDB" id="FungiDB:RhiirFUN_002110"/>
<dbReference type="EMBL" id="LLXJ01002725">
    <property type="protein sequence ID" value="PKB98261.1"/>
    <property type="molecule type" value="Genomic_DNA"/>
</dbReference>
<evidence type="ECO:0000313" key="2">
    <source>
        <dbReference type="Proteomes" id="UP000232722"/>
    </source>
</evidence>
<proteinExistence type="predicted"/>